<dbReference type="InterPro" id="IPR051317">
    <property type="entry name" value="Gfo/Idh/MocA_oxidoreduct"/>
</dbReference>
<gene>
    <name evidence="3" type="primary">ycjS_1</name>
    <name evidence="3" type="ORF">Poly41_32630</name>
</gene>
<keyword evidence="4" id="KW-1185">Reference proteome</keyword>
<dbReference type="InterPro" id="IPR036291">
    <property type="entry name" value="NAD(P)-bd_dom_sf"/>
</dbReference>
<comment type="caution">
    <text evidence="3">The sequence shown here is derived from an EMBL/GenBank/DDBJ whole genome shotgun (WGS) entry which is preliminary data.</text>
</comment>
<dbReference type="PANTHER" id="PTHR43708">
    <property type="entry name" value="CONSERVED EXPRESSED OXIDOREDUCTASE (EUROFUNG)"/>
    <property type="match status" value="1"/>
</dbReference>
<dbReference type="InterPro" id="IPR055170">
    <property type="entry name" value="GFO_IDH_MocA-like_dom"/>
</dbReference>
<protein>
    <submittedName>
        <fullName evidence="3">Putative oxidoreductase YcjS</fullName>
        <ecNumber evidence="3">1.-.-.-</ecNumber>
    </submittedName>
</protein>
<dbReference type="Gene3D" id="3.40.50.720">
    <property type="entry name" value="NAD(P)-binding Rossmann-like Domain"/>
    <property type="match status" value="1"/>
</dbReference>
<dbReference type="Proteomes" id="UP000319143">
    <property type="component" value="Unassembled WGS sequence"/>
</dbReference>
<evidence type="ECO:0000259" key="1">
    <source>
        <dbReference type="Pfam" id="PF01408"/>
    </source>
</evidence>
<evidence type="ECO:0000259" key="2">
    <source>
        <dbReference type="Pfam" id="PF22725"/>
    </source>
</evidence>
<dbReference type="PANTHER" id="PTHR43708:SF8">
    <property type="entry name" value="OXIDOREDUCTASE"/>
    <property type="match status" value="1"/>
</dbReference>
<accession>A0A5C6DQ43</accession>
<dbReference type="GO" id="GO:0016491">
    <property type="term" value="F:oxidoreductase activity"/>
    <property type="evidence" value="ECO:0007669"/>
    <property type="project" value="UniProtKB-KW"/>
</dbReference>
<evidence type="ECO:0000313" key="4">
    <source>
        <dbReference type="Proteomes" id="UP000319143"/>
    </source>
</evidence>
<reference evidence="3 4" key="1">
    <citation type="submission" date="2019-02" db="EMBL/GenBank/DDBJ databases">
        <title>Deep-cultivation of Planctomycetes and their phenomic and genomic characterization uncovers novel biology.</title>
        <authorList>
            <person name="Wiegand S."/>
            <person name="Jogler M."/>
            <person name="Boedeker C."/>
            <person name="Pinto D."/>
            <person name="Vollmers J."/>
            <person name="Rivas-Marin E."/>
            <person name="Kohn T."/>
            <person name="Peeters S.H."/>
            <person name="Heuer A."/>
            <person name="Rast P."/>
            <person name="Oberbeckmann S."/>
            <person name="Bunk B."/>
            <person name="Jeske O."/>
            <person name="Meyerdierks A."/>
            <person name="Storesund J.E."/>
            <person name="Kallscheuer N."/>
            <person name="Luecker S."/>
            <person name="Lage O.M."/>
            <person name="Pohl T."/>
            <person name="Merkel B.J."/>
            <person name="Hornburger P."/>
            <person name="Mueller R.-W."/>
            <person name="Bruemmer F."/>
            <person name="Labrenz M."/>
            <person name="Spormann A.M."/>
            <person name="Op Den Camp H."/>
            <person name="Overmann J."/>
            <person name="Amann R."/>
            <person name="Jetten M.S.M."/>
            <person name="Mascher T."/>
            <person name="Medema M.H."/>
            <person name="Devos D.P."/>
            <person name="Kaster A.-K."/>
            <person name="Ovreas L."/>
            <person name="Rohde M."/>
            <person name="Galperin M.Y."/>
            <person name="Jogler C."/>
        </authorList>
    </citation>
    <scope>NUCLEOTIDE SEQUENCE [LARGE SCALE GENOMIC DNA]</scope>
    <source>
        <strain evidence="3 4">Poly41</strain>
    </source>
</reference>
<dbReference type="SUPFAM" id="SSF55347">
    <property type="entry name" value="Glyceraldehyde-3-phosphate dehydrogenase-like, C-terminal domain"/>
    <property type="match status" value="1"/>
</dbReference>
<dbReference type="GO" id="GO:0000166">
    <property type="term" value="F:nucleotide binding"/>
    <property type="evidence" value="ECO:0007669"/>
    <property type="project" value="InterPro"/>
</dbReference>
<dbReference type="Pfam" id="PF01408">
    <property type="entry name" value="GFO_IDH_MocA"/>
    <property type="match status" value="1"/>
</dbReference>
<dbReference type="Pfam" id="PF22725">
    <property type="entry name" value="GFO_IDH_MocA_C3"/>
    <property type="match status" value="1"/>
</dbReference>
<keyword evidence="3" id="KW-0560">Oxidoreductase</keyword>
<organism evidence="3 4">
    <name type="scientific">Novipirellula artificiosorum</name>
    <dbReference type="NCBI Taxonomy" id="2528016"/>
    <lineage>
        <taxon>Bacteria</taxon>
        <taxon>Pseudomonadati</taxon>
        <taxon>Planctomycetota</taxon>
        <taxon>Planctomycetia</taxon>
        <taxon>Pirellulales</taxon>
        <taxon>Pirellulaceae</taxon>
        <taxon>Novipirellula</taxon>
    </lineage>
</organism>
<evidence type="ECO:0000313" key="3">
    <source>
        <dbReference type="EMBL" id="TWU37136.1"/>
    </source>
</evidence>
<feature type="domain" description="Gfo/Idh/MocA-like oxidoreductase N-terminal" evidence="1">
    <location>
        <begin position="5"/>
        <end position="121"/>
    </location>
</feature>
<feature type="domain" description="GFO/IDH/MocA-like oxidoreductase" evidence="2">
    <location>
        <begin position="131"/>
        <end position="261"/>
    </location>
</feature>
<dbReference type="AlphaFoldDB" id="A0A5C6DQ43"/>
<proteinExistence type="predicted"/>
<sequence>MTKLRAICIGTGYFSRFHYEAWNRIEDVEIVGICNRTVSKAEAFAKEFGIQECGDNLEQMIDRLKPDFVDIITPPETHLPYVKVAAERGIPILCQKALAPTFDEAKEIVETAQKHQVPFMVHENFRFQPWHREIKKLLQQGAIGKLHSLTFRSRMGDGWGEDAYIPRQPFFRTMPRLLVFENGVHFIDTYRYLAGEISGVYSVLRQLNPVIQGEDAGLLLFEFESGAVGLWDANRYNECNDPDPRYTFGEFLVEGDEGSIRLYLDGRITVQRLGQGEQDHEYHHQHINFAGDCVYNTFVHFIDALKNKTPFETDGPEYLKTLAVQEAAYRSADLGMPVRGL</sequence>
<dbReference type="RefSeq" id="WP_146527386.1">
    <property type="nucleotide sequence ID" value="NZ_SJPV01000005.1"/>
</dbReference>
<dbReference type="Gene3D" id="3.30.360.10">
    <property type="entry name" value="Dihydrodipicolinate Reductase, domain 2"/>
    <property type="match status" value="1"/>
</dbReference>
<dbReference type="EC" id="1.-.-.-" evidence="3"/>
<dbReference type="SUPFAM" id="SSF51735">
    <property type="entry name" value="NAD(P)-binding Rossmann-fold domains"/>
    <property type="match status" value="1"/>
</dbReference>
<dbReference type="OrthoDB" id="9795543at2"/>
<name>A0A5C6DQ43_9BACT</name>
<dbReference type="EMBL" id="SJPV01000005">
    <property type="protein sequence ID" value="TWU37136.1"/>
    <property type="molecule type" value="Genomic_DNA"/>
</dbReference>
<dbReference type="InterPro" id="IPR000683">
    <property type="entry name" value="Gfo/Idh/MocA-like_OxRdtase_N"/>
</dbReference>